<feature type="chain" id="PRO_5030588011" description="Secreted protein" evidence="1">
    <location>
        <begin position="18"/>
        <end position="220"/>
    </location>
</feature>
<reference evidence="2" key="1">
    <citation type="submission" date="2021-01" db="EMBL/GenBank/DDBJ databases">
        <authorList>
            <person name="Corre E."/>
            <person name="Pelletier E."/>
            <person name="Niang G."/>
            <person name="Scheremetjew M."/>
            <person name="Finn R."/>
            <person name="Kale V."/>
            <person name="Holt S."/>
            <person name="Cochrane G."/>
            <person name="Meng A."/>
            <person name="Brown T."/>
            <person name="Cohen L."/>
        </authorList>
    </citation>
    <scope>NUCLEOTIDE SEQUENCE</scope>
    <source>
        <strain evidence="2">NY070348D</strain>
    </source>
</reference>
<sequence length="220" mass="24496">MKIWFPLGSIAITAVTAKHTLLPIDFDQHIEVSIASSSYSTPACVSSFMTAGSGNMTVKTSCKSATSEKAKNMLKKTAKKQWISSKRTKTPSLDQANVTWTQPINLLYQDKYGRSKNLAMVLSMDENQDTLYMGSSNECKVFGENQMLCDVLLFTNSKDRINVSRLNCKDYGCYDTKKLCEKDTTPDSEFQCYRDAGGEDSFCDLPVEMGDGATCWSMHD</sequence>
<protein>
    <recommendedName>
        <fullName evidence="3">Secreted protein</fullName>
    </recommendedName>
</protein>
<dbReference type="AlphaFoldDB" id="A0A7S2SG28"/>
<evidence type="ECO:0000313" key="2">
    <source>
        <dbReference type="EMBL" id="CAD9699033.1"/>
    </source>
</evidence>
<dbReference type="EMBL" id="HBHK01021640">
    <property type="protein sequence ID" value="CAD9699033.1"/>
    <property type="molecule type" value="Transcribed_RNA"/>
</dbReference>
<feature type="signal peptide" evidence="1">
    <location>
        <begin position="1"/>
        <end position="17"/>
    </location>
</feature>
<evidence type="ECO:0008006" key="3">
    <source>
        <dbReference type="Google" id="ProtNLM"/>
    </source>
</evidence>
<organism evidence="2">
    <name type="scientific">Mucochytrium quahogii</name>
    <dbReference type="NCBI Taxonomy" id="96639"/>
    <lineage>
        <taxon>Eukaryota</taxon>
        <taxon>Sar</taxon>
        <taxon>Stramenopiles</taxon>
        <taxon>Bigyra</taxon>
        <taxon>Labyrinthulomycetes</taxon>
        <taxon>Thraustochytrida</taxon>
        <taxon>Thraustochytriidae</taxon>
        <taxon>Mucochytrium</taxon>
    </lineage>
</organism>
<gene>
    <name evidence="2" type="ORF">QSP1433_LOCUS13771</name>
</gene>
<accession>A0A7S2SG28</accession>
<evidence type="ECO:0000256" key="1">
    <source>
        <dbReference type="SAM" id="SignalP"/>
    </source>
</evidence>
<proteinExistence type="predicted"/>
<keyword evidence="1" id="KW-0732">Signal</keyword>
<name>A0A7S2SG28_9STRA</name>